<organism evidence="1 2">
    <name type="scientific">Saccharomycopsis crataegensis</name>
    <dbReference type="NCBI Taxonomy" id="43959"/>
    <lineage>
        <taxon>Eukaryota</taxon>
        <taxon>Fungi</taxon>
        <taxon>Dikarya</taxon>
        <taxon>Ascomycota</taxon>
        <taxon>Saccharomycotina</taxon>
        <taxon>Saccharomycetes</taxon>
        <taxon>Saccharomycopsidaceae</taxon>
        <taxon>Saccharomycopsis</taxon>
    </lineage>
</organism>
<dbReference type="GeneID" id="90074534"/>
<dbReference type="Proteomes" id="UP001360560">
    <property type="component" value="Unassembled WGS sequence"/>
</dbReference>
<dbReference type="EMBL" id="BTFZ01000011">
    <property type="protein sequence ID" value="GMM36559.1"/>
    <property type="molecule type" value="Genomic_DNA"/>
</dbReference>
<evidence type="ECO:0000313" key="2">
    <source>
        <dbReference type="Proteomes" id="UP001360560"/>
    </source>
</evidence>
<proteinExistence type="predicted"/>
<comment type="caution">
    <text evidence="1">The sequence shown here is derived from an EMBL/GenBank/DDBJ whole genome shotgun (WGS) entry which is preliminary data.</text>
</comment>
<dbReference type="InterPro" id="IPR021278">
    <property type="entry name" value="ATP19"/>
</dbReference>
<evidence type="ECO:0000313" key="1">
    <source>
        <dbReference type="EMBL" id="GMM36559.1"/>
    </source>
</evidence>
<accession>A0AAV5QPG4</accession>
<dbReference type="AlphaFoldDB" id="A0AAV5QPG4"/>
<keyword evidence="2" id="KW-1185">Reference proteome</keyword>
<dbReference type="RefSeq" id="XP_064853555.1">
    <property type="nucleotide sequence ID" value="XM_064997483.1"/>
</dbReference>
<name>A0AAV5QPG4_9ASCO</name>
<reference evidence="1 2" key="1">
    <citation type="journal article" date="2023" name="Elife">
        <title>Identification of key yeast species and microbe-microbe interactions impacting larval growth of Drosophila in the wild.</title>
        <authorList>
            <person name="Mure A."/>
            <person name="Sugiura Y."/>
            <person name="Maeda R."/>
            <person name="Honda K."/>
            <person name="Sakurai N."/>
            <person name="Takahashi Y."/>
            <person name="Watada M."/>
            <person name="Katoh T."/>
            <person name="Gotoh A."/>
            <person name="Gotoh Y."/>
            <person name="Taniguchi I."/>
            <person name="Nakamura K."/>
            <person name="Hayashi T."/>
            <person name="Katayama T."/>
            <person name="Uemura T."/>
            <person name="Hattori Y."/>
        </authorList>
    </citation>
    <scope>NUCLEOTIDE SEQUENCE [LARGE SCALE GENOMIC DNA]</scope>
    <source>
        <strain evidence="1 2">SC-9</strain>
    </source>
</reference>
<sequence length="74" mass="7430">MGSFYKILGLKVPSWVLSAATISGAVGAGVYSSAGKSDAAAAPADAAPATKSEELDVEKLLNDFLKDGEGNKTA</sequence>
<gene>
    <name evidence="1" type="ORF">DASC09_038840</name>
</gene>
<protein>
    <submittedName>
        <fullName evidence="1">Uncharacterized protein</fullName>
    </submittedName>
</protein>
<dbReference type="Pfam" id="PF11022">
    <property type="entry name" value="ATP19"/>
    <property type="match status" value="1"/>
</dbReference>